<dbReference type="PATRIC" id="fig|35818.11.peg.2271"/>
<feature type="site" description="Involved in the stabilization of negative charge on the oxyanion by the formation of the oxyanion hole" evidence="6">
    <location>
        <position position="115"/>
    </location>
</feature>
<comment type="catalytic activity">
    <reaction evidence="6">
        <text>N(2)-acetyl-L-ornithine + L-glutamate = N-acetyl-L-glutamate + L-ornithine</text>
        <dbReference type="Rhea" id="RHEA:15349"/>
        <dbReference type="ChEBI" id="CHEBI:29985"/>
        <dbReference type="ChEBI" id="CHEBI:44337"/>
        <dbReference type="ChEBI" id="CHEBI:46911"/>
        <dbReference type="ChEBI" id="CHEBI:57805"/>
        <dbReference type="EC" id="2.3.1.35"/>
    </reaction>
</comment>
<evidence type="ECO:0000256" key="3">
    <source>
        <dbReference type="ARBA" id="ARBA00022679"/>
    </source>
</evidence>
<feature type="active site" description="Nucleophile" evidence="6">
    <location>
        <position position="188"/>
    </location>
</feature>
<feature type="binding site" evidence="6">
    <location>
        <position position="267"/>
    </location>
    <ligand>
        <name>substrate</name>
    </ligand>
</feature>
<feature type="binding site" evidence="6">
    <location>
        <position position="188"/>
    </location>
    <ligand>
        <name>substrate</name>
    </ligand>
</feature>
<dbReference type="InterPro" id="IPR042195">
    <property type="entry name" value="ArgJ_beta_C"/>
</dbReference>
<feature type="binding site" evidence="6">
    <location>
        <position position="150"/>
    </location>
    <ligand>
        <name>substrate</name>
    </ligand>
</feature>
<comment type="function">
    <text evidence="6">Catalyzes two activities which are involved in the cyclic version of arginine biosynthesis: the synthesis of N-acetylglutamate from glutamate and acetyl-CoA as the acetyl donor, and of ornithine by transacetylation between N(2)-acetylornithine and glutamate.</text>
</comment>
<dbReference type="CDD" id="cd02152">
    <property type="entry name" value="OAT"/>
    <property type="match status" value="1"/>
</dbReference>
<reference evidence="7 8" key="1">
    <citation type="submission" date="2014-06" db="EMBL/GenBank/DDBJ databases">
        <title>Helicobacter pullorum isolates in fresh chicken meat - phenotypic and genotypic features.</title>
        <authorList>
            <person name="Borges V."/>
            <person name="Santos A."/>
            <person name="Correia C.B."/>
            <person name="Saraiva M."/>
            <person name="Menard A."/>
            <person name="Vieira L."/>
            <person name="Sampaio D.A."/>
            <person name="Gomes J.P."/>
            <person name="Oleastro M."/>
        </authorList>
    </citation>
    <scope>NUCLEOTIDE SEQUENCE [LARGE SCALE GENOMIC DNA]</scope>
    <source>
        <strain evidence="7 8">229334/12</strain>
    </source>
</reference>
<evidence type="ECO:0000256" key="2">
    <source>
        <dbReference type="ARBA" id="ARBA00011475"/>
    </source>
</evidence>
<dbReference type="HAMAP" id="MF_01106">
    <property type="entry name" value="ArgJ"/>
    <property type="match status" value="1"/>
</dbReference>
<evidence type="ECO:0000313" key="8">
    <source>
        <dbReference type="Proteomes" id="UP000037997"/>
    </source>
</evidence>
<dbReference type="GO" id="GO:0004358">
    <property type="term" value="F:L-glutamate N-acetyltransferase activity, acting on acetyl-L-ornithine as donor"/>
    <property type="evidence" value="ECO:0007669"/>
    <property type="project" value="UniProtKB-UniRule"/>
</dbReference>
<dbReference type="InterPro" id="IPR016117">
    <property type="entry name" value="ArgJ-like_dom_sf"/>
</dbReference>
<dbReference type="Gene3D" id="3.60.70.12">
    <property type="entry name" value="L-amino peptidase D-ALA esterase/amidase"/>
    <property type="match status" value="1"/>
</dbReference>
<evidence type="ECO:0000256" key="4">
    <source>
        <dbReference type="ARBA" id="ARBA00022813"/>
    </source>
</evidence>
<comment type="caution">
    <text evidence="7">The sequence shown here is derived from an EMBL/GenBank/DDBJ whole genome shotgun (WGS) entry which is preliminary data.</text>
</comment>
<dbReference type="PANTHER" id="PTHR23100:SF0">
    <property type="entry name" value="ARGININE BIOSYNTHESIS BIFUNCTIONAL PROTEIN ARGJ, MITOCHONDRIAL"/>
    <property type="match status" value="1"/>
</dbReference>
<dbReference type="EC" id="2.3.1.1" evidence="6"/>
<dbReference type="EMBL" id="JNOC01000079">
    <property type="protein sequence ID" value="KPH54871.1"/>
    <property type="molecule type" value="Genomic_DNA"/>
</dbReference>
<comment type="catalytic activity">
    <reaction evidence="6">
        <text>L-glutamate + acetyl-CoA = N-acetyl-L-glutamate + CoA + H(+)</text>
        <dbReference type="Rhea" id="RHEA:24292"/>
        <dbReference type="ChEBI" id="CHEBI:15378"/>
        <dbReference type="ChEBI" id="CHEBI:29985"/>
        <dbReference type="ChEBI" id="CHEBI:44337"/>
        <dbReference type="ChEBI" id="CHEBI:57287"/>
        <dbReference type="ChEBI" id="CHEBI:57288"/>
        <dbReference type="EC" id="2.3.1.1"/>
    </reaction>
</comment>
<evidence type="ECO:0000256" key="6">
    <source>
        <dbReference type="HAMAP-Rule" id="MF_01106"/>
    </source>
</evidence>
<dbReference type="Pfam" id="PF01960">
    <property type="entry name" value="ArgJ"/>
    <property type="match status" value="1"/>
</dbReference>
<dbReference type="GO" id="GO:0006592">
    <property type="term" value="P:ornithine biosynthetic process"/>
    <property type="evidence" value="ECO:0007669"/>
    <property type="project" value="TreeGrafter"/>
</dbReference>
<dbReference type="GO" id="GO:0005737">
    <property type="term" value="C:cytoplasm"/>
    <property type="evidence" value="ECO:0007669"/>
    <property type="project" value="UniProtKB-SubCell"/>
</dbReference>
<feature type="binding site" evidence="6">
    <location>
        <position position="396"/>
    </location>
    <ligand>
        <name>substrate</name>
    </ligand>
</feature>
<dbReference type="InterPro" id="IPR002813">
    <property type="entry name" value="Arg_biosynth_ArgJ"/>
</dbReference>
<feature type="binding site" evidence="6">
    <location>
        <position position="391"/>
    </location>
    <ligand>
        <name>substrate</name>
    </ligand>
</feature>
<feature type="site" description="Involved in the stabilization of negative charge on the oxyanion by the formation of the oxyanion hole" evidence="6">
    <location>
        <position position="116"/>
    </location>
</feature>
<dbReference type="SUPFAM" id="SSF56266">
    <property type="entry name" value="DmpA/ArgJ-like"/>
    <property type="match status" value="1"/>
</dbReference>
<keyword evidence="6" id="KW-0028">Amino-acid biosynthesis</keyword>
<comment type="pathway">
    <text evidence="6">Amino-acid biosynthesis; L-arginine biosynthesis; L-ornithine and N-acetyl-L-glutamate from L-glutamate and N(2)-acetyl-L-ornithine (cyclic): step 1/1.</text>
</comment>
<keyword evidence="5 6" id="KW-0012">Acyltransferase</keyword>
<dbReference type="UniPathway" id="UPA00068">
    <property type="reaction ID" value="UER00106"/>
</dbReference>
<dbReference type="STRING" id="35818.HPU229336_05805"/>
<dbReference type="PANTHER" id="PTHR23100">
    <property type="entry name" value="ARGININE BIOSYNTHESIS BIFUNCTIONAL PROTEIN ARGJ"/>
    <property type="match status" value="1"/>
</dbReference>
<dbReference type="NCBIfam" id="TIGR00120">
    <property type="entry name" value="ArgJ"/>
    <property type="match status" value="1"/>
</dbReference>
<protein>
    <recommendedName>
        <fullName evidence="6">Arginine biosynthesis bifunctional protein ArgJ</fullName>
    </recommendedName>
    <domain>
        <recommendedName>
            <fullName evidence="6">Glutamate N-acetyltransferase</fullName>
            <ecNumber evidence="6">2.3.1.35</ecNumber>
        </recommendedName>
        <alternativeName>
            <fullName evidence="6">Ornithine acetyltransferase</fullName>
            <shortName evidence="6">OATase</shortName>
        </alternativeName>
        <alternativeName>
            <fullName evidence="6">Ornithine transacetylase</fullName>
        </alternativeName>
    </domain>
    <domain>
        <recommendedName>
            <fullName evidence="6">Amino-acid acetyltransferase</fullName>
            <ecNumber evidence="6">2.3.1.1</ecNumber>
        </recommendedName>
        <alternativeName>
            <fullName evidence="6">N-acetylglutamate synthase</fullName>
            <shortName evidence="6">AGSase</shortName>
        </alternativeName>
    </domain>
    <component>
        <recommendedName>
            <fullName evidence="6">Arginine biosynthesis bifunctional protein ArgJ alpha chain</fullName>
        </recommendedName>
    </component>
    <component>
        <recommendedName>
            <fullName evidence="6">Arginine biosynthesis bifunctional protein ArgJ beta chain</fullName>
        </recommendedName>
    </component>
</protein>
<evidence type="ECO:0000256" key="5">
    <source>
        <dbReference type="ARBA" id="ARBA00023315"/>
    </source>
</evidence>
<dbReference type="GO" id="GO:0006526">
    <property type="term" value="P:L-arginine biosynthetic process"/>
    <property type="evidence" value="ECO:0007669"/>
    <property type="project" value="UniProtKB-UniRule"/>
</dbReference>
<keyword evidence="3 6" id="KW-0808">Transferase</keyword>
<feature type="chain" id="PRO_5041490931" description="Arginine biosynthesis bifunctional protein ArgJ beta chain" evidence="6">
    <location>
        <begin position="188"/>
        <end position="396"/>
    </location>
</feature>
<comment type="subunit">
    <text evidence="2 6">Heterotetramer of two alpha and two beta chains.</text>
</comment>
<proteinExistence type="inferred from homology"/>
<name>A0A0N0LSK5_9HELI</name>
<dbReference type="NCBIfam" id="NF003802">
    <property type="entry name" value="PRK05388.1"/>
    <property type="match status" value="1"/>
</dbReference>
<comment type="subcellular location">
    <subcellularLocation>
        <location evidence="6">Cytoplasm</location>
    </subcellularLocation>
</comment>
<dbReference type="RefSeq" id="WP_054198554.1">
    <property type="nucleotide sequence ID" value="NZ_CAJFGW010000001.1"/>
</dbReference>
<feature type="site" description="Cleavage; by autolysis" evidence="6">
    <location>
        <begin position="187"/>
        <end position="188"/>
    </location>
</feature>
<dbReference type="GeneID" id="93196383"/>
<sequence length="396" mass="43439">MFNLFPIDNGVCAPEGFYCDGVSAGLKANSQLDLAFIYADSLCDVEAIFTQNKFCAAPIMHYKEYQEGFKTNFILINSKNANALTGNEGINNIKEVLSTLQQMFPNVTNPIMSSTGTIGVQLPKEKIISAFPLFKLDTKNNQNAANAIMTTDRFNKTIAFEVFLDDGKSFRIGAICKGAGMINPSLATMLCFITTDAAIPKEDMRPLLLKASKTTFNAISVDGDTSTNDTILLLTNHKSGVYHKEAFLFALEKLMHKLATDIVRDGEGATKLVAFEIKGAKTQQEAEKCAKALSQSLLVKTALFGCDPNWGRIASTIGASGIECSPETLEIYFDDICVYSKGKILFDDINEEKATRILKQDSFKILCDIGLGKESFIAYGCDLGYDYVKINADYRT</sequence>
<organism evidence="7 8">
    <name type="scientific">Helicobacter pullorum</name>
    <dbReference type="NCBI Taxonomy" id="35818"/>
    <lineage>
        <taxon>Bacteria</taxon>
        <taxon>Pseudomonadati</taxon>
        <taxon>Campylobacterota</taxon>
        <taxon>Epsilonproteobacteria</taxon>
        <taxon>Campylobacterales</taxon>
        <taxon>Helicobacteraceae</taxon>
        <taxon>Helicobacter</taxon>
    </lineage>
</organism>
<keyword evidence="6" id="KW-0963">Cytoplasm</keyword>
<dbReference type="AlphaFoldDB" id="A0A0N0LSK5"/>
<dbReference type="GO" id="GO:0004042">
    <property type="term" value="F:L-glutamate N-acetyltransferase activity"/>
    <property type="evidence" value="ECO:0007669"/>
    <property type="project" value="UniProtKB-UniRule"/>
</dbReference>
<dbReference type="Gene3D" id="3.10.20.340">
    <property type="entry name" value="ArgJ beta chain, C-terminal domain"/>
    <property type="match status" value="1"/>
</dbReference>
<feature type="binding site" evidence="6">
    <location>
        <position position="177"/>
    </location>
    <ligand>
        <name>substrate</name>
    </ligand>
</feature>
<keyword evidence="4 6" id="KW-0068">Autocatalytic cleavage</keyword>
<keyword evidence="6" id="KW-0055">Arginine biosynthesis</keyword>
<dbReference type="EC" id="2.3.1.35" evidence="6"/>
<evidence type="ECO:0000256" key="1">
    <source>
        <dbReference type="ARBA" id="ARBA00006774"/>
    </source>
</evidence>
<gene>
    <name evidence="6" type="primary">argJ</name>
    <name evidence="7" type="ORF">HPU229334_11475</name>
</gene>
<evidence type="ECO:0000313" key="7">
    <source>
        <dbReference type="EMBL" id="KPH54871.1"/>
    </source>
</evidence>
<comment type="similarity">
    <text evidence="1 6">Belongs to the ArgJ family.</text>
</comment>
<accession>A0A0N0LSK5</accession>
<keyword evidence="6" id="KW-0511">Multifunctional enzyme</keyword>
<feature type="chain" id="PRO_5041490932" description="Arginine biosynthesis bifunctional protein ArgJ alpha chain" evidence="6">
    <location>
        <begin position="1"/>
        <end position="187"/>
    </location>
</feature>
<dbReference type="Proteomes" id="UP000037997">
    <property type="component" value="Unassembled WGS sequence"/>
</dbReference>
<comment type="pathway">
    <text evidence="6">Amino-acid biosynthesis; L-arginine biosynthesis; N(2)-acetyl-L-ornithine from L-glutamate: step 1/4.</text>
</comment>